<name>A0A1I2QT91_9BACL</name>
<proteinExistence type="predicted"/>
<dbReference type="OrthoDB" id="2293641at2"/>
<feature type="domain" description="DUF4179" evidence="2">
    <location>
        <begin position="48"/>
        <end position="127"/>
    </location>
</feature>
<feature type="transmembrane region" description="Helical" evidence="1">
    <location>
        <begin position="42"/>
        <end position="61"/>
    </location>
</feature>
<reference evidence="4" key="1">
    <citation type="submission" date="2016-10" db="EMBL/GenBank/DDBJ databases">
        <authorList>
            <person name="Varghese N."/>
            <person name="Submissions S."/>
        </authorList>
    </citation>
    <scope>NUCLEOTIDE SEQUENCE [LARGE SCALE GENOMIC DNA]</scope>
    <source>
        <strain evidence="4">ATCC 700379</strain>
    </source>
</reference>
<dbReference type="InterPro" id="IPR025436">
    <property type="entry name" value="DUF4179"/>
</dbReference>
<keyword evidence="1" id="KW-1133">Transmembrane helix</keyword>
<accession>A0A1I2QT91</accession>
<keyword evidence="4" id="KW-1185">Reference proteome</keyword>
<dbReference type="Proteomes" id="UP000198752">
    <property type="component" value="Unassembled WGS sequence"/>
</dbReference>
<keyword evidence="1" id="KW-0472">Membrane</keyword>
<keyword evidence="1" id="KW-0812">Transmembrane</keyword>
<sequence length="458" mass="51305">MNKTSFKKETNKIDVPKDRVMNAIHQGIEEADVAPRKRHRKLTGGLVTSGAAAALIAFSFLSPSVSRVLAEVPILSAIYGRAYDSIGQNLSNQKLVTELNQSATDKGIKVTITSAYYDGASIGLTFKASGPIKVDDNGEQGKNFIAFYEIFGGDLKIDESQELAVTSVQGKRYTGHVQINYPQKELPKKATLPITFKEIGDKKGIWAFNVPIKQLPKETVKVSAESRSKDGKIKVRYESVVFAKSSTFINYQVILPDKLNQDYIELENIYDDQGREVQQLSDGHLEKFQKGNQSIINRRLTIPSSLKNKTKTLTVHPVNRINEQPQFVSPFEKLPVTVRSEKTNSAIRIEEMFIKNGHFTVIYQIDLGDKKNEWGIHFLKTAIKDDLLVVKKRNKNSNQNPMEHSVTVLDKDKLRFSSTFGASRADRINGDYLLRVSFNGLNNNLPEELSPATLSLDK</sequence>
<evidence type="ECO:0000313" key="3">
    <source>
        <dbReference type="EMBL" id="SFG28851.1"/>
    </source>
</evidence>
<evidence type="ECO:0000313" key="4">
    <source>
        <dbReference type="Proteomes" id="UP000198752"/>
    </source>
</evidence>
<evidence type="ECO:0000256" key="1">
    <source>
        <dbReference type="SAM" id="Phobius"/>
    </source>
</evidence>
<dbReference type="AlphaFoldDB" id="A0A1I2QT91"/>
<dbReference type="Gene3D" id="2.60.40.1630">
    <property type="entry name" value="bacillus anthracis domain"/>
    <property type="match status" value="1"/>
</dbReference>
<dbReference type="STRING" id="269670.SAMN02982927_01266"/>
<organism evidence="3 4">
    <name type="scientific">Sporolactobacillus nakayamae</name>
    <dbReference type="NCBI Taxonomy" id="269670"/>
    <lineage>
        <taxon>Bacteria</taxon>
        <taxon>Bacillati</taxon>
        <taxon>Bacillota</taxon>
        <taxon>Bacilli</taxon>
        <taxon>Bacillales</taxon>
        <taxon>Sporolactobacillaceae</taxon>
        <taxon>Sporolactobacillus</taxon>
    </lineage>
</organism>
<evidence type="ECO:0000259" key="2">
    <source>
        <dbReference type="Pfam" id="PF13786"/>
    </source>
</evidence>
<dbReference type="EMBL" id="FOOY01000007">
    <property type="protein sequence ID" value="SFG28851.1"/>
    <property type="molecule type" value="Genomic_DNA"/>
</dbReference>
<gene>
    <name evidence="3" type="ORF">SAMN02982927_01266</name>
</gene>
<protein>
    <recommendedName>
        <fullName evidence="2">DUF4179 domain-containing protein</fullName>
    </recommendedName>
</protein>
<dbReference type="Pfam" id="PF13786">
    <property type="entry name" value="DUF4179"/>
    <property type="match status" value="1"/>
</dbReference>
<dbReference type="RefSeq" id="WP_093671192.1">
    <property type="nucleotide sequence ID" value="NZ_FOOY01000007.1"/>
</dbReference>